<evidence type="ECO:0000313" key="4">
    <source>
        <dbReference type="Proteomes" id="UP000594638"/>
    </source>
</evidence>
<dbReference type="Proteomes" id="UP000594638">
    <property type="component" value="Unassembled WGS sequence"/>
</dbReference>
<dbReference type="OrthoDB" id="5835829at2759"/>
<dbReference type="AlphaFoldDB" id="A0A8S0VG03"/>
<keyword evidence="2" id="KW-0808">Transferase</keyword>
<dbReference type="PANTHER" id="PTHR11926">
    <property type="entry name" value="GLUCOSYL/GLUCURONOSYL TRANSFERASES"/>
    <property type="match status" value="1"/>
</dbReference>
<keyword evidence="4" id="KW-1185">Reference proteome</keyword>
<dbReference type="GO" id="GO:0080043">
    <property type="term" value="F:quercetin 3-O-glucosyltransferase activity"/>
    <property type="evidence" value="ECO:0007669"/>
    <property type="project" value="TreeGrafter"/>
</dbReference>
<dbReference type="Gramene" id="OE9A069725T1">
    <property type="protein sequence ID" value="OE9A069725C1"/>
    <property type="gene ID" value="OE9A069725"/>
</dbReference>
<dbReference type="SUPFAM" id="SSF53756">
    <property type="entry name" value="UDP-Glycosyltransferase/glycogen phosphorylase"/>
    <property type="match status" value="1"/>
</dbReference>
<comment type="caution">
    <text evidence="3">The sequence shown here is derived from an EMBL/GenBank/DDBJ whole genome shotgun (WGS) entry which is preliminary data.</text>
</comment>
<organism evidence="3 4">
    <name type="scientific">Olea europaea subsp. europaea</name>
    <dbReference type="NCBI Taxonomy" id="158383"/>
    <lineage>
        <taxon>Eukaryota</taxon>
        <taxon>Viridiplantae</taxon>
        <taxon>Streptophyta</taxon>
        <taxon>Embryophyta</taxon>
        <taxon>Tracheophyta</taxon>
        <taxon>Spermatophyta</taxon>
        <taxon>Magnoliopsida</taxon>
        <taxon>eudicotyledons</taxon>
        <taxon>Gunneridae</taxon>
        <taxon>Pentapetalae</taxon>
        <taxon>asterids</taxon>
        <taxon>lamiids</taxon>
        <taxon>Lamiales</taxon>
        <taxon>Oleaceae</taxon>
        <taxon>Oleeae</taxon>
        <taxon>Olea</taxon>
    </lineage>
</organism>
<keyword evidence="2" id="KW-0328">Glycosyltransferase</keyword>
<dbReference type="PANTHER" id="PTHR11926:SF870">
    <property type="entry name" value="UDP-GLYCOSYLTRANSFERASE 75B1"/>
    <property type="match status" value="1"/>
</dbReference>
<gene>
    <name evidence="3" type="ORF">OLEA9_A069725</name>
</gene>
<dbReference type="GO" id="GO:0080044">
    <property type="term" value="F:quercetin 7-O-glucosyltransferase activity"/>
    <property type="evidence" value="ECO:0007669"/>
    <property type="project" value="TreeGrafter"/>
</dbReference>
<evidence type="ECO:0000313" key="3">
    <source>
        <dbReference type="EMBL" id="CAA3032669.1"/>
    </source>
</evidence>
<accession>A0A8S0VG03</accession>
<name>A0A8S0VG03_OLEEU</name>
<evidence type="ECO:0000256" key="2">
    <source>
        <dbReference type="ARBA" id="ARBA00022676"/>
    </source>
</evidence>
<dbReference type="Gene3D" id="3.40.50.2000">
    <property type="entry name" value="Glycogen Phosphorylase B"/>
    <property type="match status" value="2"/>
</dbReference>
<reference evidence="3 4" key="1">
    <citation type="submission" date="2019-12" db="EMBL/GenBank/DDBJ databases">
        <authorList>
            <person name="Alioto T."/>
            <person name="Alioto T."/>
            <person name="Gomez Garrido J."/>
        </authorList>
    </citation>
    <scope>NUCLEOTIDE SEQUENCE [LARGE SCALE GENOMIC DNA]</scope>
</reference>
<dbReference type="EMBL" id="CACTIH010009643">
    <property type="protein sequence ID" value="CAA3032669.1"/>
    <property type="molecule type" value="Genomic_DNA"/>
</dbReference>
<comment type="similarity">
    <text evidence="1">Belongs to the UDP-glycosyltransferase family.</text>
</comment>
<proteinExistence type="inferred from homology"/>
<evidence type="ECO:0000256" key="1">
    <source>
        <dbReference type="ARBA" id="ARBA00009995"/>
    </source>
</evidence>
<sequence length="116" mass="13002">MQKTKPKVLVNTFDSLEPDALKAIEEYELIGIGPLIPSAFLDGKDPSDKGVGGDLSRNSEDYMQWLNSKPECSVVYVSFGSLLRLPKVQMEEIAKGLIECGRPFLWVIRVDENQEE</sequence>
<protein>
    <submittedName>
        <fullName evidence="3">Crocetin glucosyltransferase, chloroplastic-like</fullName>
    </submittedName>
</protein>